<evidence type="ECO:0000313" key="2">
    <source>
        <dbReference type="EMBL" id="MFC0316747.1"/>
    </source>
</evidence>
<comment type="caution">
    <text evidence="2">The sequence shown here is derived from an EMBL/GenBank/DDBJ whole genome shotgun (WGS) entry which is preliminary data.</text>
</comment>
<dbReference type="Proteomes" id="UP001589774">
    <property type="component" value="Unassembled WGS sequence"/>
</dbReference>
<dbReference type="PANTHER" id="PTHR35340">
    <property type="entry name" value="PQQ ENZYME REPEAT PROTEIN-RELATED"/>
    <property type="match status" value="1"/>
</dbReference>
<protein>
    <submittedName>
        <fullName evidence="2">Aryl-sulfate sulfotransferase</fullName>
    </submittedName>
</protein>
<name>A0ABV6HDR3_9SPHI</name>
<feature type="transmembrane region" description="Helical" evidence="1">
    <location>
        <begin position="7"/>
        <end position="23"/>
    </location>
</feature>
<evidence type="ECO:0000256" key="1">
    <source>
        <dbReference type="SAM" id="Phobius"/>
    </source>
</evidence>
<dbReference type="PROSITE" id="PS51257">
    <property type="entry name" value="PROKAR_LIPOPROTEIN"/>
    <property type="match status" value="1"/>
</dbReference>
<dbReference type="EMBL" id="JBHLWO010000001">
    <property type="protein sequence ID" value="MFC0316747.1"/>
    <property type="molecule type" value="Genomic_DNA"/>
</dbReference>
<keyword evidence="1" id="KW-0472">Membrane</keyword>
<dbReference type="PANTHER" id="PTHR35340:SF5">
    <property type="entry name" value="ASST-DOMAIN-CONTAINING PROTEIN"/>
    <property type="match status" value="1"/>
</dbReference>
<evidence type="ECO:0000313" key="3">
    <source>
        <dbReference type="Proteomes" id="UP001589774"/>
    </source>
</evidence>
<dbReference type="RefSeq" id="WP_130858122.1">
    <property type="nucleotide sequence ID" value="NZ_JBHLWO010000001.1"/>
</dbReference>
<dbReference type="Pfam" id="PF05935">
    <property type="entry name" value="Arylsulfotrans"/>
    <property type="match status" value="1"/>
</dbReference>
<dbReference type="InterPro" id="IPR053143">
    <property type="entry name" value="Arylsulfate_ST"/>
</dbReference>
<gene>
    <name evidence="2" type="ORF">ACFFI0_00455</name>
</gene>
<sequence>MRILKIVIGALVIAVLYACYYFYSQYVQLVNIQLSSPDNSAIKEDIHVKLNRPAAAYVEYWSANGEHYYTPVKGEKKDHIFNLLMLDADTDYHYRIVLDRLIPVKSKVMRFKTRKQSPWMVHDWIKEEHPHDPRAMGDGLTMLCYREFPGYIAMVDGKGAIKWYWQDEKMGVRIASLTPRGTILALLAPVGKDEFYKPEPNKAFVKSGMGYSLRTGKMGYMGGTELAEIDLTGRVRWRLNVDKLGLIVHHDLRMDKANHIVAVVRDYILPEKQTGKSIDTLWGDGIVVMDTTGKVLKKWSTWDHWDLAKDRRLDSLKHDRFHINTISFDKDSNYLVSSPIENQVWKINAQTGKTMWRLGQGGDFQLDASDFFYFQHAPHINKDGDLMLFDNGDFSPRDSSTANKKSRALSFSLDEKRKTASKKLDVPLPGKQYTARMGSAYLLPNGNVLQTSSKTGSVLISDKQGKVLWELNTYFIPYRAEYVPAKFWQDYVKMKPD</sequence>
<dbReference type="InterPro" id="IPR010262">
    <property type="entry name" value="Arylsulfotransferase_bact"/>
</dbReference>
<keyword evidence="1" id="KW-1133">Transmembrane helix</keyword>
<keyword evidence="1" id="KW-0812">Transmembrane</keyword>
<organism evidence="2 3">
    <name type="scientific">Olivibacter oleidegradans</name>
    <dbReference type="NCBI Taxonomy" id="760123"/>
    <lineage>
        <taxon>Bacteria</taxon>
        <taxon>Pseudomonadati</taxon>
        <taxon>Bacteroidota</taxon>
        <taxon>Sphingobacteriia</taxon>
        <taxon>Sphingobacteriales</taxon>
        <taxon>Sphingobacteriaceae</taxon>
        <taxon>Olivibacter</taxon>
    </lineage>
</organism>
<accession>A0ABV6HDR3</accession>
<keyword evidence="3" id="KW-1185">Reference proteome</keyword>
<dbReference type="SUPFAM" id="SSF63829">
    <property type="entry name" value="Calcium-dependent phosphotriesterase"/>
    <property type="match status" value="1"/>
</dbReference>
<proteinExistence type="predicted"/>
<reference evidence="2 3" key="1">
    <citation type="submission" date="2024-09" db="EMBL/GenBank/DDBJ databases">
        <authorList>
            <person name="Sun Q."/>
            <person name="Mori K."/>
        </authorList>
    </citation>
    <scope>NUCLEOTIDE SEQUENCE [LARGE SCALE GENOMIC DNA]</scope>
    <source>
        <strain evidence="2 3">CCM 7765</strain>
    </source>
</reference>